<feature type="repeat" description="WD" evidence="6">
    <location>
        <begin position="511"/>
        <end position="544"/>
    </location>
</feature>
<feature type="repeat" description="WD" evidence="6">
    <location>
        <begin position="385"/>
        <end position="426"/>
    </location>
</feature>
<dbReference type="SMART" id="SM00320">
    <property type="entry name" value="WD40"/>
    <property type="match status" value="5"/>
</dbReference>
<dbReference type="SUPFAM" id="SSF160897">
    <property type="entry name" value="Taf5 N-terminal domain-like"/>
    <property type="match status" value="1"/>
</dbReference>
<dbReference type="InterPro" id="IPR007582">
    <property type="entry name" value="TFIID_NTD2"/>
</dbReference>
<dbReference type="PROSITE" id="PS00678">
    <property type="entry name" value="WD_REPEATS_1"/>
    <property type="match status" value="1"/>
</dbReference>
<evidence type="ECO:0000256" key="2">
    <source>
        <dbReference type="ARBA" id="ARBA00009435"/>
    </source>
</evidence>
<sequence>MAHVTDDANNLPKELGSCKSSHKNNVQTVQTSSKRIKLESMESTLEIYLKLRNYNYKVENGKIMIPEEKTVELSTKESSTIKKLVANNNSIVYSYVNIDAHMLEDVNKEFSRLLQFILNLQNSVIKEELHMIIPVMLCHLYLEILKGVGKPTALAFLEKHSPSFFQTEPATEGHYELLSQLKSITTIQEISTQPLLSLFRSSKHITNISLETSTILRKFLAKYGHSILIHILNKWFHYEIKSGEMKNHEKFKESDAYLRNVEQKGYSDDLKELVNNLKKIKLTRVTNLLNADGVTCAVSDNRTLAKAVGLINSEIVLLRNNVDFIELDQCSADDNSRLEVQHVKGHGDAVTNLKFTAQGQLLLSCSQDESVRLWNMSNGEMLNIYNGHQNPIWSLDVSPNEQYFVTGSFDCTGRLWSLERKHPFRIFIGHSQSVHAVSFHKNGKYIATGSRDTSVRLFSITDAGILRLMNEPTSTVYSVAFSPDGKMLAGACEEGDIYIWDLAKGSCLYKLTGHTGPINCLTWDNDISSNKLYTGTINGEVKIWIRQNESWESHDLYLEGSYKRIINVELIPSQSGPHIFAVPFNNSNKY</sequence>
<evidence type="ECO:0000313" key="10">
    <source>
        <dbReference type="EMBL" id="NOV47835.1"/>
    </source>
</evidence>
<keyword evidence="3 6" id="KW-0853">WD repeat</keyword>
<comment type="subcellular location">
    <subcellularLocation>
        <location evidence="1">Nucleus</location>
    </subcellularLocation>
</comment>
<protein>
    <submittedName>
        <fullName evidence="10">Putative transcription initiation factor tfiid</fullName>
    </submittedName>
</protein>
<evidence type="ECO:0000259" key="8">
    <source>
        <dbReference type="Pfam" id="PF04494"/>
    </source>
</evidence>
<dbReference type="EMBL" id="GIIL01004109">
    <property type="protein sequence ID" value="NOV47835.1"/>
    <property type="molecule type" value="Transcribed_RNA"/>
</dbReference>
<dbReference type="PANTHER" id="PTHR19879">
    <property type="entry name" value="TRANSCRIPTION INITIATION FACTOR TFIID"/>
    <property type="match status" value="1"/>
</dbReference>
<evidence type="ECO:0000259" key="9">
    <source>
        <dbReference type="Pfam" id="PF12894"/>
    </source>
</evidence>
<feature type="domain" description="Anaphase-promoting complex subunit 4-like WD40" evidence="9">
    <location>
        <begin position="471"/>
        <end position="525"/>
    </location>
</feature>
<evidence type="ECO:0000256" key="7">
    <source>
        <dbReference type="SAM" id="MobiDB-lite"/>
    </source>
</evidence>
<dbReference type="AlphaFoldDB" id="A0A6M2DNE5"/>
<feature type="repeat" description="WD" evidence="6">
    <location>
        <begin position="427"/>
        <end position="468"/>
    </location>
</feature>
<evidence type="ECO:0000256" key="3">
    <source>
        <dbReference type="ARBA" id="ARBA00022574"/>
    </source>
</evidence>
<dbReference type="Pfam" id="PF00400">
    <property type="entry name" value="WD40"/>
    <property type="match status" value="3"/>
</dbReference>
<dbReference type="CDD" id="cd00200">
    <property type="entry name" value="WD40"/>
    <property type="match status" value="1"/>
</dbReference>
<dbReference type="GO" id="GO:0003743">
    <property type="term" value="F:translation initiation factor activity"/>
    <property type="evidence" value="ECO:0007669"/>
    <property type="project" value="UniProtKB-KW"/>
</dbReference>
<dbReference type="SUPFAM" id="SSF50978">
    <property type="entry name" value="WD40 repeat-like"/>
    <property type="match status" value="1"/>
</dbReference>
<keyword evidence="4" id="KW-0677">Repeat</keyword>
<dbReference type="PROSITE" id="PS50082">
    <property type="entry name" value="WD_REPEATS_2"/>
    <property type="match status" value="5"/>
</dbReference>
<dbReference type="InterPro" id="IPR001680">
    <property type="entry name" value="WD40_rpt"/>
</dbReference>
<organism evidence="10">
    <name type="scientific">Xenopsylla cheopis</name>
    <name type="common">Oriental rat flea</name>
    <name type="synonym">Pulex cheopis</name>
    <dbReference type="NCBI Taxonomy" id="163159"/>
    <lineage>
        <taxon>Eukaryota</taxon>
        <taxon>Metazoa</taxon>
        <taxon>Ecdysozoa</taxon>
        <taxon>Arthropoda</taxon>
        <taxon>Hexapoda</taxon>
        <taxon>Insecta</taxon>
        <taxon>Pterygota</taxon>
        <taxon>Neoptera</taxon>
        <taxon>Endopterygota</taxon>
        <taxon>Siphonaptera</taxon>
        <taxon>Pulicidae</taxon>
        <taxon>Xenopsyllinae</taxon>
        <taxon>Xenopsylla</taxon>
    </lineage>
</organism>
<keyword evidence="10" id="KW-0648">Protein biosynthesis</keyword>
<dbReference type="InterPro" id="IPR036322">
    <property type="entry name" value="WD40_repeat_dom_sf"/>
</dbReference>
<proteinExistence type="inferred from homology"/>
<dbReference type="Pfam" id="PF12894">
    <property type="entry name" value="ANAPC4_WD40"/>
    <property type="match status" value="1"/>
</dbReference>
<dbReference type="InterPro" id="IPR037264">
    <property type="entry name" value="TFIID_NTD2_sf"/>
</dbReference>
<keyword evidence="10" id="KW-0396">Initiation factor</keyword>
<feature type="repeat" description="WD" evidence="6">
    <location>
        <begin position="469"/>
        <end position="510"/>
    </location>
</feature>
<comment type="similarity">
    <text evidence="2">Belongs to the WD repeat TAF5 family.</text>
</comment>
<evidence type="ECO:0000256" key="4">
    <source>
        <dbReference type="ARBA" id="ARBA00022737"/>
    </source>
</evidence>
<evidence type="ECO:0000256" key="5">
    <source>
        <dbReference type="ARBA" id="ARBA00023242"/>
    </source>
</evidence>
<accession>A0A6M2DNE5</accession>
<dbReference type="Pfam" id="PF04494">
    <property type="entry name" value="TFIID_NTD2"/>
    <property type="match status" value="1"/>
</dbReference>
<name>A0A6M2DNE5_XENCH</name>
<dbReference type="PROSITE" id="PS50294">
    <property type="entry name" value="WD_REPEATS_REGION"/>
    <property type="match status" value="5"/>
</dbReference>
<dbReference type="GO" id="GO:0005634">
    <property type="term" value="C:nucleus"/>
    <property type="evidence" value="ECO:0007669"/>
    <property type="project" value="UniProtKB-SubCell"/>
</dbReference>
<keyword evidence="5" id="KW-0539">Nucleus</keyword>
<feature type="domain" description="TFIID subunit TAF5 NTD2" evidence="8">
    <location>
        <begin position="105"/>
        <end position="234"/>
    </location>
</feature>
<dbReference type="Gene3D" id="2.130.10.10">
    <property type="entry name" value="YVTN repeat-like/Quinoprotein amine dehydrogenase"/>
    <property type="match status" value="2"/>
</dbReference>
<dbReference type="InterPro" id="IPR015943">
    <property type="entry name" value="WD40/YVTN_repeat-like_dom_sf"/>
</dbReference>
<reference evidence="10" key="1">
    <citation type="submission" date="2020-03" db="EMBL/GenBank/DDBJ databases">
        <title>Transcriptomic Profiling of the Digestive Tract of the Rat Flea, Xenopsylla cheopis, Following Blood Feeding and Infection with Yersinia pestis.</title>
        <authorList>
            <person name="Bland D.M."/>
            <person name="Martens C.A."/>
            <person name="Virtaneva K."/>
            <person name="Kanakabandi K."/>
            <person name="Long D."/>
            <person name="Rosenke R."/>
            <person name="Saturday G.A."/>
            <person name="Hoyt F.H."/>
            <person name="Bruno D.P."/>
            <person name="Ribeiro J.M.C."/>
            <person name="Hinnebusch J."/>
        </authorList>
    </citation>
    <scope>NUCLEOTIDE SEQUENCE</scope>
</reference>
<dbReference type="PANTHER" id="PTHR19879:SF5">
    <property type="entry name" value="WD REPEAT-CONTAINING PROTEIN 55 HOMOLOG"/>
    <property type="match status" value="1"/>
</dbReference>
<dbReference type="InterPro" id="IPR019775">
    <property type="entry name" value="WD40_repeat_CS"/>
</dbReference>
<dbReference type="InterPro" id="IPR024977">
    <property type="entry name" value="Apc4-like_WD40_dom"/>
</dbReference>
<dbReference type="Gene3D" id="1.25.40.500">
    <property type="entry name" value="TFIID subunit TAF5, NTD2 domain"/>
    <property type="match status" value="1"/>
</dbReference>
<evidence type="ECO:0000256" key="1">
    <source>
        <dbReference type="ARBA" id="ARBA00004123"/>
    </source>
</evidence>
<feature type="region of interest" description="Disordered" evidence="7">
    <location>
        <begin position="1"/>
        <end position="30"/>
    </location>
</feature>
<evidence type="ECO:0000256" key="6">
    <source>
        <dbReference type="PROSITE-ProRule" id="PRU00221"/>
    </source>
</evidence>
<feature type="repeat" description="WD" evidence="6">
    <location>
        <begin position="343"/>
        <end position="384"/>
    </location>
</feature>